<feature type="compositionally biased region" description="Basic and acidic residues" evidence="3">
    <location>
        <begin position="754"/>
        <end position="765"/>
    </location>
</feature>
<dbReference type="InterPro" id="IPR000674">
    <property type="entry name" value="Ald_Oxase/Xan_DH_a/b"/>
</dbReference>
<dbReference type="PANTHER" id="PTHR11908">
    <property type="entry name" value="XANTHINE DEHYDROGENASE"/>
    <property type="match status" value="1"/>
</dbReference>
<dbReference type="Gene3D" id="3.90.1170.50">
    <property type="entry name" value="Aldehyde oxidase/xanthine dehydrogenase, a/b hammerhead"/>
    <property type="match status" value="1"/>
</dbReference>
<dbReference type="InterPro" id="IPR036856">
    <property type="entry name" value="Ald_Oxase/Xan_DH_a/b_sf"/>
</dbReference>
<dbReference type="PANTHER" id="PTHR11908:SF132">
    <property type="entry name" value="ALDEHYDE OXIDASE 1-RELATED"/>
    <property type="match status" value="1"/>
</dbReference>
<keyword evidence="1" id="KW-0500">Molybdenum</keyword>
<evidence type="ECO:0000256" key="3">
    <source>
        <dbReference type="SAM" id="MobiDB-lite"/>
    </source>
</evidence>
<protein>
    <submittedName>
        <fullName evidence="5">Carbon-monoxide dehydrogenase large subunit</fullName>
    </submittedName>
</protein>
<keyword evidence="6" id="KW-1185">Reference proteome</keyword>
<proteinExistence type="predicted"/>
<dbReference type="Proteomes" id="UP000295444">
    <property type="component" value="Unassembled WGS sequence"/>
</dbReference>
<dbReference type="Pfam" id="PF20256">
    <property type="entry name" value="MoCoBD_2"/>
    <property type="match status" value="1"/>
</dbReference>
<dbReference type="EMBL" id="SNXZ01000002">
    <property type="protein sequence ID" value="TDQ01525.1"/>
    <property type="molecule type" value="Genomic_DNA"/>
</dbReference>
<dbReference type="Gene3D" id="3.30.365.10">
    <property type="entry name" value="Aldehyde oxidase/xanthine dehydrogenase, molybdopterin binding domain"/>
    <property type="match status" value="4"/>
</dbReference>
<evidence type="ECO:0000256" key="2">
    <source>
        <dbReference type="ARBA" id="ARBA00023002"/>
    </source>
</evidence>
<evidence type="ECO:0000313" key="5">
    <source>
        <dbReference type="EMBL" id="TDQ01525.1"/>
    </source>
</evidence>
<name>A0A4R6SI69_LABRH</name>
<dbReference type="GO" id="GO:0005506">
    <property type="term" value="F:iron ion binding"/>
    <property type="evidence" value="ECO:0007669"/>
    <property type="project" value="InterPro"/>
</dbReference>
<reference evidence="5 6" key="1">
    <citation type="submission" date="2019-03" db="EMBL/GenBank/DDBJ databases">
        <title>Genomic Encyclopedia of Type Strains, Phase IV (KMG-IV): sequencing the most valuable type-strain genomes for metagenomic binning, comparative biology and taxonomic classification.</title>
        <authorList>
            <person name="Goeker M."/>
        </authorList>
    </citation>
    <scope>NUCLEOTIDE SEQUENCE [LARGE SCALE GENOMIC DNA]</scope>
    <source>
        <strain evidence="5 6">DSM 45361</strain>
    </source>
</reference>
<evidence type="ECO:0000256" key="1">
    <source>
        <dbReference type="ARBA" id="ARBA00022505"/>
    </source>
</evidence>
<comment type="caution">
    <text evidence="5">The sequence shown here is derived from an EMBL/GenBank/DDBJ whole genome shotgun (WGS) entry which is preliminary data.</text>
</comment>
<feature type="region of interest" description="Disordered" evidence="3">
    <location>
        <begin position="753"/>
        <end position="814"/>
    </location>
</feature>
<organism evidence="5 6">
    <name type="scientific">Labedaea rhizosphaerae</name>
    <dbReference type="NCBI Taxonomy" id="598644"/>
    <lineage>
        <taxon>Bacteria</taxon>
        <taxon>Bacillati</taxon>
        <taxon>Actinomycetota</taxon>
        <taxon>Actinomycetes</taxon>
        <taxon>Pseudonocardiales</taxon>
        <taxon>Pseudonocardiaceae</taxon>
        <taxon>Labedaea</taxon>
    </lineage>
</organism>
<dbReference type="RefSeq" id="WP_133850094.1">
    <property type="nucleotide sequence ID" value="NZ_SNXZ01000002.1"/>
</dbReference>
<dbReference type="InterPro" id="IPR037165">
    <property type="entry name" value="AldOxase/xan_DH_Mopterin-bd_sf"/>
</dbReference>
<evidence type="ECO:0000313" key="6">
    <source>
        <dbReference type="Proteomes" id="UP000295444"/>
    </source>
</evidence>
<dbReference type="AlphaFoldDB" id="A0A4R6SI69"/>
<dbReference type="Pfam" id="PF02738">
    <property type="entry name" value="MoCoBD_1"/>
    <property type="match status" value="1"/>
</dbReference>
<feature type="domain" description="Aldehyde oxidase/xanthine dehydrogenase a/b hammerhead" evidence="4">
    <location>
        <begin position="19"/>
        <end position="133"/>
    </location>
</feature>
<dbReference type="GO" id="GO:0016491">
    <property type="term" value="F:oxidoreductase activity"/>
    <property type="evidence" value="ECO:0007669"/>
    <property type="project" value="UniProtKB-KW"/>
</dbReference>
<accession>A0A4R6SI69</accession>
<dbReference type="InterPro" id="IPR016208">
    <property type="entry name" value="Ald_Oxase/xanthine_DH-like"/>
</dbReference>
<gene>
    <name evidence="5" type="ORF">EV186_1021394</name>
</gene>
<sequence>MTGTIGASVKRREDDRLLTGRGRYLDDLDLPDALAIAFLRSPHAHAKINSIDVDEALQAPGVVAVYRGSDLMAIHKPLAPKVQHPMLKELPRYPIPCEEVHYVGEPVAVVVAENRYLAEDALELIDVDYDVLPAISSTAAALAEGAPLAHSDADSNVAVTLTQRCGDAEAALNSAPNRLSGEFRVMRGGGHSMEARAVAARFEPATGQVTVWDTTQSPHYARQQLSMIYEMAEDDIRVIAPPDVGGGFGPKAQFYGEEVVVPWVAMLLGRTVKWVEDRQENFVSAMMERGQTHRIEVGFDDDGKLLAVRDHIEHDQGAYCAGLQVPSITTSTVPGPYKIPNIHTELYACYTNMVPTSSVRGAGRPQAVFAMERMMDRIAEHLDLDPAEVRRRNLIQADEFPYRVGITFRDGSPLTYDSGDFPALLEGTLDKLDYERCKRERDQARAEGRHVGIGIAVYVEGCGLGPYEGAKLRLDNRGKILVTLAAAGQGQGYETVYAQIAAEAIGVDMDLIEVVTGDTGRIPFGQGTFASRITATAGPAVYNAGHQLRERLKDTAAHLLGCAPGDIEFDGDRATFAGDAEKSVSLQEIARVANIGKHGITLPKGIKPAIEVSSYFAPERAAYASGAHAAVVEVDPDTGGVKVLKYVIGHDCGNVINPRLVDGQVIGGFAHGIGNALYEEPVYDAEGQPQAASYLDYTLVSAAEVPRVELFHLHTPSPLNPLGAKGAGEGGTIPAPAAIANAVEDALRSIRHRGGVEDGRPDHSGKQPPGGRARHRLEGDADGARSATIQRSPRIDYAPVTPHRVATAVREAGH</sequence>
<dbReference type="Pfam" id="PF01315">
    <property type="entry name" value="Ald_Xan_dh_C"/>
    <property type="match status" value="1"/>
</dbReference>
<dbReference type="InterPro" id="IPR008274">
    <property type="entry name" value="AldOxase/xan_DH_MoCoBD1"/>
</dbReference>
<evidence type="ECO:0000259" key="4">
    <source>
        <dbReference type="SMART" id="SM01008"/>
    </source>
</evidence>
<dbReference type="OrthoDB" id="135295at2"/>
<dbReference type="SUPFAM" id="SSF54665">
    <property type="entry name" value="CO dehydrogenase molybdoprotein N-domain-like"/>
    <property type="match status" value="1"/>
</dbReference>
<dbReference type="SUPFAM" id="SSF56003">
    <property type="entry name" value="Molybdenum cofactor-binding domain"/>
    <property type="match status" value="1"/>
</dbReference>
<dbReference type="InterPro" id="IPR046867">
    <property type="entry name" value="AldOxase/xan_DH_MoCoBD2"/>
</dbReference>
<dbReference type="SMART" id="SM01008">
    <property type="entry name" value="Ald_Xan_dh_C"/>
    <property type="match status" value="1"/>
</dbReference>
<keyword evidence="2" id="KW-0560">Oxidoreductase</keyword>